<dbReference type="Proteomes" id="UP000632154">
    <property type="component" value="Unassembled WGS sequence"/>
</dbReference>
<name>A0ABQ3K265_9DEIO</name>
<evidence type="ECO:0000313" key="2">
    <source>
        <dbReference type="Proteomes" id="UP000632154"/>
    </source>
</evidence>
<proteinExistence type="predicted"/>
<organism evidence="1 2">
    <name type="scientific">Deinococcus piscis</name>
    <dbReference type="NCBI Taxonomy" id="394230"/>
    <lineage>
        <taxon>Bacteria</taxon>
        <taxon>Thermotogati</taxon>
        <taxon>Deinococcota</taxon>
        <taxon>Deinococci</taxon>
        <taxon>Deinococcales</taxon>
        <taxon>Deinococcaceae</taxon>
        <taxon>Deinococcus</taxon>
    </lineage>
</organism>
<gene>
    <name evidence="1" type="ORF">GCM10017783_11190</name>
</gene>
<sequence>MSDDATIRRKLKDLATALRQFHSALLDKTREDYEFMHGPVGSPYEMFNLVTSHPNFQWLRPLSGLMATLDEVLDTKDLTLTGKQVQDVTQALEVLFSQTEPAFAEFRRGYDAAKDRPAVAEADARWREVRDSLSSLSA</sequence>
<accession>A0ABQ3K265</accession>
<comment type="caution">
    <text evidence="1">The sequence shown here is derived from an EMBL/GenBank/DDBJ whole genome shotgun (WGS) entry which is preliminary data.</text>
</comment>
<dbReference type="EMBL" id="BNAL01000010">
    <property type="protein sequence ID" value="GHG00744.1"/>
    <property type="molecule type" value="Genomic_DNA"/>
</dbReference>
<keyword evidence="2" id="KW-1185">Reference proteome</keyword>
<evidence type="ECO:0000313" key="1">
    <source>
        <dbReference type="EMBL" id="GHG00744.1"/>
    </source>
</evidence>
<reference evidence="2" key="1">
    <citation type="journal article" date="2019" name="Int. J. Syst. Evol. Microbiol.">
        <title>The Global Catalogue of Microorganisms (GCM) 10K type strain sequencing project: providing services to taxonomists for standard genome sequencing and annotation.</title>
        <authorList>
            <consortium name="The Broad Institute Genomics Platform"/>
            <consortium name="The Broad Institute Genome Sequencing Center for Infectious Disease"/>
            <person name="Wu L."/>
            <person name="Ma J."/>
        </authorList>
    </citation>
    <scope>NUCLEOTIDE SEQUENCE [LARGE SCALE GENOMIC DNA]</scope>
    <source>
        <strain evidence="2">CGMCC 1.18439</strain>
    </source>
</reference>
<dbReference type="RefSeq" id="WP_189642692.1">
    <property type="nucleotide sequence ID" value="NZ_BNAL01000010.1"/>
</dbReference>
<protein>
    <submittedName>
        <fullName evidence="1">Uncharacterized protein</fullName>
    </submittedName>
</protein>